<dbReference type="RefSeq" id="WP_390233441.1">
    <property type="nucleotide sequence ID" value="NZ_JBHSWI010000001.1"/>
</dbReference>
<accession>A0ABW1Z6R2</accession>
<name>A0ABW1Z6R2_9BACT</name>
<dbReference type="Proteomes" id="UP001596391">
    <property type="component" value="Unassembled WGS sequence"/>
</dbReference>
<proteinExistence type="predicted"/>
<organism evidence="1 2">
    <name type="scientific">Granulicella cerasi</name>
    <dbReference type="NCBI Taxonomy" id="741063"/>
    <lineage>
        <taxon>Bacteria</taxon>
        <taxon>Pseudomonadati</taxon>
        <taxon>Acidobacteriota</taxon>
        <taxon>Terriglobia</taxon>
        <taxon>Terriglobales</taxon>
        <taxon>Acidobacteriaceae</taxon>
        <taxon>Granulicella</taxon>
    </lineage>
</organism>
<evidence type="ECO:0000313" key="2">
    <source>
        <dbReference type="Proteomes" id="UP001596391"/>
    </source>
</evidence>
<comment type="caution">
    <text evidence="1">The sequence shown here is derived from an EMBL/GenBank/DDBJ whole genome shotgun (WGS) entry which is preliminary data.</text>
</comment>
<dbReference type="EMBL" id="JBHSWI010000001">
    <property type="protein sequence ID" value="MFC6644152.1"/>
    <property type="molecule type" value="Genomic_DNA"/>
</dbReference>
<keyword evidence="2" id="KW-1185">Reference proteome</keyword>
<protein>
    <recommendedName>
        <fullName evidence="3">DNA (cytosine-5-)-methyltransferase</fullName>
    </recommendedName>
</protein>
<evidence type="ECO:0008006" key="3">
    <source>
        <dbReference type="Google" id="ProtNLM"/>
    </source>
</evidence>
<reference evidence="2" key="1">
    <citation type="journal article" date="2019" name="Int. J. Syst. Evol. Microbiol.">
        <title>The Global Catalogue of Microorganisms (GCM) 10K type strain sequencing project: providing services to taxonomists for standard genome sequencing and annotation.</title>
        <authorList>
            <consortium name="The Broad Institute Genomics Platform"/>
            <consortium name="The Broad Institute Genome Sequencing Center for Infectious Disease"/>
            <person name="Wu L."/>
            <person name="Ma J."/>
        </authorList>
    </citation>
    <scope>NUCLEOTIDE SEQUENCE [LARGE SCALE GENOMIC DNA]</scope>
    <source>
        <strain evidence="2">CGMCC 1.16026</strain>
    </source>
</reference>
<gene>
    <name evidence="1" type="ORF">ACFQBQ_00805</name>
</gene>
<evidence type="ECO:0000313" key="1">
    <source>
        <dbReference type="EMBL" id="MFC6644152.1"/>
    </source>
</evidence>
<sequence length="188" mass="21033">MDKLDPRSQEALTAYQQKNRPGRTSCPTLREQVVYGKNWTTPQKHDSCESTRVTTAYNTVTREVRNWSTPIKTDSKFCLTTGKFTNIVSQVQELSNGSPSNRLNPAWCELLMGWPIGWSSTSACARTFPGFPKGQGDEQHDYEAPRTIHKDQCINRPKRIAMIGNGVVPQQVALAFTALMAPDGKQTE</sequence>